<keyword evidence="1" id="KW-0472">Membrane</keyword>
<name>A0ABT8HTL7_9BACL</name>
<evidence type="ECO:0000256" key="1">
    <source>
        <dbReference type="SAM" id="Phobius"/>
    </source>
</evidence>
<dbReference type="Proteomes" id="UP001172721">
    <property type="component" value="Unassembled WGS sequence"/>
</dbReference>
<sequence length="81" mass="9382">MKRWIMLLFLLANIVSIIYFLINFESAFNPLWMAFFILGLVLSIVFMKERGRRALPFSVLVTSLSLLGAFAFNYFLSHLMG</sequence>
<gene>
    <name evidence="2" type="ORF">QYB97_06535</name>
</gene>
<keyword evidence="1" id="KW-1133">Transmembrane helix</keyword>
<keyword evidence="1" id="KW-0812">Transmembrane</keyword>
<proteinExistence type="predicted"/>
<comment type="caution">
    <text evidence="2">The sequence shown here is derived from an EMBL/GenBank/DDBJ whole genome shotgun (WGS) entry which is preliminary data.</text>
</comment>
<feature type="transmembrane region" description="Helical" evidence="1">
    <location>
        <begin position="30"/>
        <end position="47"/>
    </location>
</feature>
<reference evidence="2" key="1">
    <citation type="submission" date="2023-07" db="EMBL/GenBank/DDBJ databases">
        <title>Fictibacillus sp. isolated from freshwater pond.</title>
        <authorList>
            <person name="Kirdat K."/>
            <person name="Bhat A."/>
            <person name="Mourya A."/>
            <person name="Yadav A."/>
        </authorList>
    </citation>
    <scope>NUCLEOTIDE SEQUENCE</scope>
    <source>
        <strain evidence="2">NE201</strain>
    </source>
</reference>
<organism evidence="2 3">
    <name type="scientific">Fictibacillus fluitans</name>
    <dbReference type="NCBI Taxonomy" id="3058422"/>
    <lineage>
        <taxon>Bacteria</taxon>
        <taxon>Bacillati</taxon>
        <taxon>Bacillota</taxon>
        <taxon>Bacilli</taxon>
        <taxon>Bacillales</taxon>
        <taxon>Fictibacillaceae</taxon>
        <taxon>Fictibacillus</taxon>
    </lineage>
</organism>
<evidence type="ECO:0008006" key="4">
    <source>
        <dbReference type="Google" id="ProtNLM"/>
    </source>
</evidence>
<dbReference type="RefSeq" id="WP_301165173.1">
    <property type="nucleotide sequence ID" value="NZ_JAUHTR010000002.1"/>
</dbReference>
<dbReference type="EMBL" id="JAUHTR010000002">
    <property type="protein sequence ID" value="MDN4524122.1"/>
    <property type="molecule type" value="Genomic_DNA"/>
</dbReference>
<feature type="transmembrane region" description="Helical" evidence="1">
    <location>
        <begin position="7"/>
        <end position="24"/>
    </location>
</feature>
<keyword evidence="3" id="KW-1185">Reference proteome</keyword>
<protein>
    <recommendedName>
        <fullName evidence="4">DUF3953 domain-containing protein</fullName>
    </recommendedName>
</protein>
<accession>A0ABT8HTL7</accession>
<evidence type="ECO:0000313" key="3">
    <source>
        <dbReference type="Proteomes" id="UP001172721"/>
    </source>
</evidence>
<evidence type="ECO:0000313" key="2">
    <source>
        <dbReference type="EMBL" id="MDN4524122.1"/>
    </source>
</evidence>
<feature type="transmembrane region" description="Helical" evidence="1">
    <location>
        <begin position="54"/>
        <end position="76"/>
    </location>
</feature>